<organism evidence="4 5">
    <name type="scientific">Campylobacter rectus</name>
    <name type="common">Wolinella recta</name>
    <dbReference type="NCBI Taxonomy" id="203"/>
    <lineage>
        <taxon>Bacteria</taxon>
        <taxon>Pseudomonadati</taxon>
        <taxon>Campylobacterota</taxon>
        <taxon>Epsilonproteobacteria</taxon>
        <taxon>Campylobacterales</taxon>
        <taxon>Campylobacteraceae</taxon>
        <taxon>Campylobacter</taxon>
    </lineage>
</organism>
<name>A0A6G5QPF4_CAMRE</name>
<evidence type="ECO:0000313" key="5">
    <source>
        <dbReference type="Proteomes" id="UP000502377"/>
    </source>
</evidence>
<dbReference type="InterPro" id="IPR054767">
    <property type="entry name" value="Cas10-Cmr2_palm2"/>
</dbReference>
<evidence type="ECO:0000313" key="4">
    <source>
        <dbReference type="EMBL" id="QCD47511.1"/>
    </source>
</evidence>
<keyword evidence="2" id="KW-0051">Antiviral defense</keyword>
<dbReference type="Gene3D" id="3.30.70.270">
    <property type="match status" value="1"/>
</dbReference>
<dbReference type="Pfam" id="PF22335">
    <property type="entry name" value="Cas10-Cmr2_palm2"/>
    <property type="match status" value="1"/>
</dbReference>
<gene>
    <name evidence="4" type="primary">cas10</name>
    <name evidence="4" type="ORF">CRECT_1891</name>
</gene>
<evidence type="ECO:0000256" key="2">
    <source>
        <dbReference type="ARBA" id="ARBA00023118"/>
    </source>
</evidence>
<keyword evidence="1" id="KW-0547">Nucleotide-binding</keyword>
<dbReference type="EMBL" id="CP012543">
    <property type="protein sequence ID" value="QCD47511.1"/>
    <property type="molecule type" value="Genomic_DNA"/>
</dbReference>
<dbReference type="GO" id="GO:0000166">
    <property type="term" value="F:nucleotide binding"/>
    <property type="evidence" value="ECO:0007669"/>
    <property type="project" value="UniProtKB-KW"/>
</dbReference>
<feature type="domain" description="Cas10/Cmr2 second palm" evidence="3">
    <location>
        <begin position="201"/>
        <end position="346"/>
    </location>
</feature>
<dbReference type="RefSeq" id="WP_004318278.1">
    <property type="nucleotide sequence ID" value="NZ_CP012543.1"/>
</dbReference>
<proteinExistence type="predicted"/>
<sequence length="528" mass="59129">MVKYLYGASVQGIQEYIYATNDLQEIIGASEIIDSLGRKFKDKQKGDGAIFGIFDKLRENGLVKQILLNAAGNFKAVIEGEENLQKIVLDMPKKIMQNAYGITISQAAVPYNDGDYEKASKELEKNLKIERNRPSIPLDMSINFMSLAPKTARPIVKFDGDDALDISCAQKRKAHAMWFNNRRKEAEKLKLFSDISNDKNKLAVIHADGNGLGVLVKNLVEVVKKSGDTGVIANFSEALAETTQSAFVKAKEKTKIVLGKDDLRIKELILSGDDMTAVCDADIALEFTKNFIEEFENETDKKKPAIKQKLTMCAGIAYCNEKFPFHYAVSLAEELCSAAKKHSKKKYVENQENQIAPSCLMFHNVRSSNFTSWDKFIKDELMIGSEKEGRETEGESASRPVRCDFGPYYLGRKGDPQAVEPQIKDFIKLAEIYRGENSPKGKLREWIKELGINDKLAKSMLERINEMLENRGEFDEALKALYGGLSCGNLILEKDGAQKTPIYDVLQFLSVTSGAEYKKVEGKNDDKL</sequence>
<reference evidence="4 5" key="1">
    <citation type="submission" date="2016-07" db="EMBL/GenBank/DDBJ databases">
        <title>Comparative genomics of the Campylobacter concisus group.</title>
        <authorList>
            <person name="Miller W.G."/>
            <person name="Yee E."/>
            <person name="Chapman M.H."/>
            <person name="Huynh S."/>
            <person name="Bono J.L."/>
            <person name="On S.L.W."/>
            <person name="StLeger J."/>
            <person name="Foster G."/>
            <person name="Parker C.T."/>
        </authorList>
    </citation>
    <scope>NUCLEOTIDE SEQUENCE [LARGE SCALE GENOMIC DNA]</scope>
    <source>
        <strain evidence="4 5">ATCC 33238</strain>
    </source>
</reference>
<dbReference type="InterPro" id="IPR043128">
    <property type="entry name" value="Rev_trsase/Diguanyl_cyclase"/>
</dbReference>
<accession>A0A6G5QPF4</accession>
<protein>
    <submittedName>
        <fullName evidence="4">CRISPR/Cas system-associated RAMP protein Cas10/Cmr2, type III-B</fullName>
    </submittedName>
</protein>
<evidence type="ECO:0000259" key="3">
    <source>
        <dbReference type="Pfam" id="PF22335"/>
    </source>
</evidence>
<dbReference type="GO" id="GO:0051607">
    <property type="term" value="P:defense response to virus"/>
    <property type="evidence" value="ECO:0007669"/>
    <property type="project" value="UniProtKB-KW"/>
</dbReference>
<dbReference type="AlphaFoldDB" id="A0A6G5QPF4"/>
<dbReference type="Proteomes" id="UP000502377">
    <property type="component" value="Chromosome"/>
</dbReference>
<dbReference type="KEGG" id="crx:CRECT_1891"/>
<evidence type="ECO:0000256" key="1">
    <source>
        <dbReference type="ARBA" id="ARBA00022741"/>
    </source>
</evidence>